<evidence type="ECO:0000256" key="1">
    <source>
        <dbReference type="SAM" id="Phobius"/>
    </source>
</evidence>
<name>A0A8X6LVB8_TRICU</name>
<dbReference type="Proteomes" id="UP000887116">
    <property type="component" value="Unassembled WGS sequence"/>
</dbReference>
<feature type="transmembrane region" description="Helical" evidence="1">
    <location>
        <begin position="111"/>
        <end position="134"/>
    </location>
</feature>
<comment type="caution">
    <text evidence="2">The sequence shown here is derived from an EMBL/GenBank/DDBJ whole genome shotgun (WGS) entry which is preliminary data.</text>
</comment>
<keyword evidence="1" id="KW-0472">Membrane</keyword>
<proteinExistence type="predicted"/>
<keyword evidence="1" id="KW-0812">Transmembrane</keyword>
<keyword evidence="1" id="KW-1133">Transmembrane helix</keyword>
<protein>
    <submittedName>
        <fullName evidence="2">Uncharacterized protein</fullName>
    </submittedName>
</protein>
<keyword evidence="3" id="KW-1185">Reference proteome</keyword>
<reference evidence="2" key="1">
    <citation type="submission" date="2020-07" db="EMBL/GenBank/DDBJ databases">
        <title>Multicomponent nature underlies the extraordinary mechanical properties of spider dragline silk.</title>
        <authorList>
            <person name="Kono N."/>
            <person name="Nakamura H."/>
            <person name="Mori M."/>
            <person name="Yoshida Y."/>
            <person name="Ohtoshi R."/>
            <person name="Malay A.D."/>
            <person name="Moran D.A.P."/>
            <person name="Tomita M."/>
            <person name="Numata K."/>
            <person name="Arakawa K."/>
        </authorList>
    </citation>
    <scope>NUCLEOTIDE SEQUENCE</scope>
</reference>
<dbReference type="EMBL" id="BMAO01008523">
    <property type="protein sequence ID" value="GFR24326.1"/>
    <property type="molecule type" value="Genomic_DNA"/>
</dbReference>
<sequence length="181" mass="19862">MAIEFNRYIRGKTLDLHELDNVDTTELLDFIKQKMEIKVLNLGRNSINDEYEEKLLERGIVIIEDCNEEELANDLKDDLENDLERCNTSNKSGNVNQVSNSQEKFKSSGKYYICGATVGLVIGLVAAYCLGAAALTSVGVLCAVFIASAVVGALLGAGVGYAVSIYLENTEVKNMQPHKSY</sequence>
<organism evidence="2 3">
    <name type="scientific">Trichonephila clavata</name>
    <name type="common">Joro spider</name>
    <name type="synonym">Nephila clavata</name>
    <dbReference type="NCBI Taxonomy" id="2740835"/>
    <lineage>
        <taxon>Eukaryota</taxon>
        <taxon>Metazoa</taxon>
        <taxon>Ecdysozoa</taxon>
        <taxon>Arthropoda</taxon>
        <taxon>Chelicerata</taxon>
        <taxon>Arachnida</taxon>
        <taxon>Araneae</taxon>
        <taxon>Araneomorphae</taxon>
        <taxon>Entelegynae</taxon>
        <taxon>Araneoidea</taxon>
        <taxon>Nephilidae</taxon>
        <taxon>Trichonephila</taxon>
    </lineage>
</organism>
<feature type="transmembrane region" description="Helical" evidence="1">
    <location>
        <begin position="140"/>
        <end position="167"/>
    </location>
</feature>
<evidence type="ECO:0000313" key="3">
    <source>
        <dbReference type="Proteomes" id="UP000887116"/>
    </source>
</evidence>
<evidence type="ECO:0000313" key="2">
    <source>
        <dbReference type="EMBL" id="GFR24326.1"/>
    </source>
</evidence>
<dbReference type="AlphaFoldDB" id="A0A8X6LVB8"/>
<accession>A0A8X6LVB8</accession>
<gene>
    <name evidence="2" type="primary">TV42_05635</name>
    <name evidence="2" type="ORF">TNCT_413051</name>
</gene>